<comment type="pathway">
    <text evidence="1 6">Cell wall biogenesis; peptidoglycan biosynthesis.</text>
</comment>
<feature type="compositionally biased region" description="Basic and acidic residues" evidence="7">
    <location>
        <begin position="1"/>
        <end position="11"/>
    </location>
</feature>
<feature type="active site" description="Nucleophile" evidence="6">
    <location>
        <position position="304"/>
    </location>
</feature>
<protein>
    <recommendedName>
        <fullName evidence="9">L,D-TPase catalytic domain-containing protein</fullName>
    </recommendedName>
</protein>
<evidence type="ECO:0000256" key="7">
    <source>
        <dbReference type="SAM" id="MobiDB-lite"/>
    </source>
</evidence>
<evidence type="ECO:0000259" key="9">
    <source>
        <dbReference type="PROSITE" id="PS52029"/>
    </source>
</evidence>
<evidence type="ECO:0000313" key="10">
    <source>
        <dbReference type="EMBL" id="GAA4009913.1"/>
    </source>
</evidence>
<comment type="caution">
    <text evidence="10">The sequence shown here is derived from an EMBL/GenBank/DDBJ whole genome shotgun (WGS) entry which is preliminary data.</text>
</comment>
<dbReference type="InterPro" id="IPR005490">
    <property type="entry name" value="LD_TPept_cat_dom"/>
</dbReference>
<feature type="transmembrane region" description="Helical" evidence="8">
    <location>
        <begin position="43"/>
        <end position="63"/>
    </location>
</feature>
<feature type="domain" description="L,D-TPase catalytic" evidence="9">
    <location>
        <begin position="200"/>
        <end position="327"/>
    </location>
</feature>
<evidence type="ECO:0000256" key="4">
    <source>
        <dbReference type="ARBA" id="ARBA00022984"/>
    </source>
</evidence>
<dbReference type="RefSeq" id="WP_344876018.1">
    <property type="nucleotide sequence ID" value="NZ_BAABAL010000012.1"/>
</dbReference>
<keyword evidence="11" id="KW-1185">Reference proteome</keyword>
<evidence type="ECO:0000256" key="6">
    <source>
        <dbReference type="PROSITE-ProRule" id="PRU01373"/>
    </source>
</evidence>
<name>A0ABP7SD18_9PSEU</name>
<evidence type="ECO:0000256" key="1">
    <source>
        <dbReference type="ARBA" id="ARBA00004752"/>
    </source>
</evidence>
<dbReference type="InterPro" id="IPR038063">
    <property type="entry name" value="Transpep_catalytic_dom"/>
</dbReference>
<keyword evidence="5 6" id="KW-0961">Cell wall biogenesis/degradation</keyword>
<dbReference type="PROSITE" id="PS52029">
    <property type="entry name" value="LD_TPASE"/>
    <property type="match status" value="1"/>
</dbReference>
<keyword evidence="4 6" id="KW-0573">Peptidoglycan synthesis</keyword>
<dbReference type="EMBL" id="BAABAL010000012">
    <property type="protein sequence ID" value="GAA4009913.1"/>
    <property type="molecule type" value="Genomic_DNA"/>
</dbReference>
<keyword evidence="3 6" id="KW-0133">Cell shape</keyword>
<evidence type="ECO:0000256" key="5">
    <source>
        <dbReference type="ARBA" id="ARBA00023316"/>
    </source>
</evidence>
<keyword evidence="8" id="KW-1133">Transmembrane helix</keyword>
<dbReference type="Proteomes" id="UP001501747">
    <property type="component" value="Unassembled WGS sequence"/>
</dbReference>
<dbReference type="Pfam" id="PF03734">
    <property type="entry name" value="YkuD"/>
    <property type="match status" value="1"/>
</dbReference>
<sequence>MSTNNSHDRSNPESTPETEPIVHTLHPAAPIEHEPDRPRRRHYYLGALAALLAALLAFLAIALKPAPTPPEPPIQIKTADAAPHRPADHVAPPVGELTPEQLAQLPESTTYSDIPAAPLDPGSADPSTILRPTRTIAVFDAPHGTPIATLPATQIGSSPTAVPVVQQWGTWLRVLLPSRPNSSTGWVSGERDVELNPVRHLVVINRARHTLTVRTAPQGRWNSRDLGTWRVDVGNAASPTPPGRTFVLAQLQGGPHSPTPYSALVWPLGTHSQTHLTYGGGPGTVAIHGWHNETPRGLDTTDGCIRIPAKARAVLEDLDLGTPVLIT</sequence>
<keyword evidence="8" id="KW-0812">Transmembrane</keyword>
<dbReference type="Gene3D" id="2.40.440.10">
    <property type="entry name" value="L,D-transpeptidase catalytic domain-like"/>
    <property type="match status" value="1"/>
</dbReference>
<proteinExistence type="predicted"/>
<evidence type="ECO:0000313" key="11">
    <source>
        <dbReference type="Proteomes" id="UP001501747"/>
    </source>
</evidence>
<evidence type="ECO:0000256" key="8">
    <source>
        <dbReference type="SAM" id="Phobius"/>
    </source>
</evidence>
<keyword evidence="2" id="KW-0808">Transferase</keyword>
<evidence type="ECO:0000256" key="2">
    <source>
        <dbReference type="ARBA" id="ARBA00022679"/>
    </source>
</evidence>
<dbReference type="SUPFAM" id="SSF141523">
    <property type="entry name" value="L,D-transpeptidase catalytic domain-like"/>
    <property type="match status" value="1"/>
</dbReference>
<organism evidence="10 11">
    <name type="scientific">Allokutzneria multivorans</name>
    <dbReference type="NCBI Taxonomy" id="1142134"/>
    <lineage>
        <taxon>Bacteria</taxon>
        <taxon>Bacillati</taxon>
        <taxon>Actinomycetota</taxon>
        <taxon>Actinomycetes</taxon>
        <taxon>Pseudonocardiales</taxon>
        <taxon>Pseudonocardiaceae</taxon>
        <taxon>Allokutzneria</taxon>
    </lineage>
</organism>
<gene>
    <name evidence="10" type="ORF">GCM10022247_35070</name>
</gene>
<keyword evidence="8" id="KW-0472">Membrane</keyword>
<evidence type="ECO:0000256" key="3">
    <source>
        <dbReference type="ARBA" id="ARBA00022960"/>
    </source>
</evidence>
<feature type="active site" description="Proton donor/acceptor" evidence="6">
    <location>
        <position position="288"/>
    </location>
</feature>
<feature type="region of interest" description="Disordered" evidence="7">
    <location>
        <begin position="1"/>
        <end position="35"/>
    </location>
</feature>
<accession>A0ABP7SD18</accession>
<reference evidence="11" key="1">
    <citation type="journal article" date="2019" name="Int. J. Syst. Evol. Microbiol.">
        <title>The Global Catalogue of Microorganisms (GCM) 10K type strain sequencing project: providing services to taxonomists for standard genome sequencing and annotation.</title>
        <authorList>
            <consortium name="The Broad Institute Genomics Platform"/>
            <consortium name="The Broad Institute Genome Sequencing Center for Infectious Disease"/>
            <person name="Wu L."/>
            <person name="Ma J."/>
        </authorList>
    </citation>
    <scope>NUCLEOTIDE SEQUENCE [LARGE SCALE GENOMIC DNA]</scope>
    <source>
        <strain evidence="11">JCM 17342</strain>
    </source>
</reference>
<dbReference type="CDD" id="cd16913">
    <property type="entry name" value="YkuD_like"/>
    <property type="match status" value="1"/>
</dbReference>